<comment type="caution">
    <text evidence="1">The sequence shown here is derived from an EMBL/GenBank/DDBJ whole genome shotgun (WGS) entry which is preliminary data.</text>
</comment>
<dbReference type="OrthoDB" id="5963193at2759"/>
<accession>A0A8S1AP52</accession>
<proteinExistence type="predicted"/>
<dbReference type="AlphaFoldDB" id="A0A8S1AP52"/>
<evidence type="ECO:0000313" key="2">
    <source>
        <dbReference type="Proteomes" id="UP000494256"/>
    </source>
</evidence>
<reference evidence="1 2" key="1">
    <citation type="submission" date="2020-04" db="EMBL/GenBank/DDBJ databases">
        <authorList>
            <person name="Wallbank WR R."/>
            <person name="Pardo Diaz C."/>
            <person name="Kozak K."/>
            <person name="Martin S."/>
            <person name="Jiggins C."/>
            <person name="Moest M."/>
            <person name="Warren A I."/>
            <person name="Byers J.R.P. K."/>
            <person name="Montejo-Kovacevich G."/>
            <person name="Yen C E."/>
        </authorList>
    </citation>
    <scope>NUCLEOTIDE SEQUENCE [LARGE SCALE GENOMIC DNA]</scope>
</reference>
<sequence>MRTHVRLESRLKTVYVRRRTATRVGGVTTTKKGTQVCAAVAAGKGEKCPRSRGPADVGVPPLVLVTRATVYAAVRRSYHLIIEGGFASRCVSIQYGFFDNFLISCEVDMKHD</sequence>
<name>A0A8S1AP52_ARCPL</name>
<evidence type="ECO:0000313" key="1">
    <source>
        <dbReference type="EMBL" id="CAB3246881.1"/>
    </source>
</evidence>
<organism evidence="1 2">
    <name type="scientific">Arctia plantaginis</name>
    <name type="common">Wood tiger moth</name>
    <name type="synonym">Phalaena plantaginis</name>
    <dbReference type="NCBI Taxonomy" id="874455"/>
    <lineage>
        <taxon>Eukaryota</taxon>
        <taxon>Metazoa</taxon>
        <taxon>Ecdysozoa</taxon>
        <taxon>Arthropoda</taxon>
        <taxon>Hexapoda</taxon>
        <taxon>Insecta</taxon>
        <taxon>Pterygota</taxon>
        <taxon>Neoptera</taxon>
        <taxon>Endopterygota</taxon>
        <taxon>Lepidoptera</taxon>
        <taxon>Glossata</taxon>
        <taxon>Ditrysia</taxon>
        <taxon>Noctuoidea</taxon>
        <taxon>Erebidae</taxon>
        <taxon>Arctiinae</taxon>
        <taxon>Arctia</taxon>
    </lineage>
</organism>
<dbReference type="EMBL" id="CADEBD010000334">
    <property type="protein sequence ID" value="CAB3246881.1"/>
    <property type="molecule type" value="Genomic_DNA"/>
</dbReference>
<gene>
    <name evidence="1" type="ORF">APLA_LOCUS11672</name>
</gene>
<protein>
    <submittedName>
        <fullName evidence="1">Uncharacterized protein</fullName>
    </submittedName>
</protein>
<dbReference type="Proteomes" id="UP000494256">
    <property type="component" value="Unassembled WGS sequence"/>
</dbReference>